<evidence type="ECO:0000259" key="3">
    <source>
        <dbReference type="PROSITE" id="PS50033"/>
    </source>
</evidence>
<feature type="domain" description="UBX" evidence="3">
    <location>
        <begin position="149"/>
        <end position="226"/>
    </location>
</feature>
<dbReference type="InterPro" id="IPR001012">
    <property type="entry name" value="UBX_dom"/>
</dbReference>
<proteinExistence type="predicted"/>
<accession>A0ABR1AHT7</accession>
<dbReference type="EMBL" id="JAWJWF010000048">
    <property type="protein sequence ID" value="KAK6619937.1"/>
    <property type="molecule type" value="Genomic_DNA"/>
</dbReference>
<organism evidence="4 5">
    <name type="scientific">Polyplax serrata</name>
    <name type="common">Common mouse louse</name>
    <dbReference type="NCBI Taxonomy" id="468196"/>
    <lineage>
        <taxon>Eukaryota</taxon>
        <taxon>Metazoa</taxon>
        <taxon>Ecdysozoa</taxon>
        <taxon>Arthropoda</taxon>
        <taxon>Hexapoda</taxon>
        <taxon>Insecta</taxon>
        <taxon>Pterygota</taxon>
        <taxon>Neoptera</taxon>
        <taxon>Paraneoptera</taxon>
        <taxon>Psocodea</taxon>
        <taxon>Troctomorpha</taxon>
        <taxon>Phthiraptera</taxon>
        <taxon>Anoplura</taxon>
        <taxon>Polyplacidae</taxon>
        <taxon>Polyplax</taxon>
    </lineage>
</organism>
<feature type="region of interest" description="Disordered" evidence="2">
    <location>
        <begin position="116"/>
        <end position="146"/>
    </location>
</feature>
<evidence type="ECO:0000256" key="2">
    <source>
        <dbReference type="SAM" id="MobiDB-lite"/>
    </source>
</evidence>
<dbReference type="PANTHER" id="PTHR46424:SF1">
    <property type="entry name" value="UBX DOMAIN-CONTAINING PROTEIN 4"/>
    <property type="match status" value="1"/>
</dbReference>
<dbReference type="SMART" id="SM00166">
    <property type="entry name" value="UBX"/>
    <property type="match status" value="1"/>
</dbReference>
<keyword evidence="5" id="KW-1185">Reference proteome</keyword>
<dbReference type="Pfam" id="PF23187">
    <property type="entry name" value="UBX7_N"/>
    <property type="match status" value="1"/>
</dbReference>
<gene>
    <name evidence="4" type="ORF">RUM44_006337</name>
</gene>
<evidence type="ECO:0000313" key="4">
    <source>
        <dbReference type="EMBL" id="KAK6619937.1"/>
    </source>
</evidence>
<dbReference type="Gene3D" id="3.10.20.90">
    <property type="entry name" value="Phosphatidylinositol 3-kinase Catalytic Subunit, Chain A, domain 1"/>
    <property type="match status" value="1"/>
</dbReference>
<dbReference type="SUPFAM" id="SSF54236">
    <property type="entry name" value="Ubiquitin-like"/>
    <property type="match status" value="1"/>
</dbReference>
<protein>
    <recommendedName>
        <fullName evidence="1">UBX domain-containing protein 4</fullName>
    </recommendedName>
</protein>
<feature type="compositionally biased region" description="Basic and acidic residues" evidence="2">
    <location>
        <begin position="124"/>
        <end position="140"/>
    </location>
</feature>
<name>A0ABR1AHT7_POLSC</name>
<dbReference type="Proteomes" id="UP001359485">
    <property type="component" value="Unassembled WGS sequence"/>
</dbReference>
<evidence type="ECO:0000256" key="1">
    <source>
        <dbReference type="ARBA" id="ARBA00040925"/>
    </source>
</evidence>
<dbReference type="PROSITE" id="PS50033">
    <property type="entry name" value="UBX"/>
    <property type="match status" value="1"/>
</dbReference>
<dbReference type="InterPro" id="IPR029071">
    <property type="entry name" value="Ubiquitin-like_domsf"/>
</dbReference>
<dbReference type="Pfam" id="PF00789">
    <property type="entry name" value="UBX"/>
    <property type="match status" value="1"/>
</dbReference>
<comment type="caution">
    <text evidence="4">The sequence shown here is derived from an EMBL/GenBank/DDBJ whole genome shotgun (WGS) entry which is preliminary data.</text>
</comment>
<reference evidence="4 5" key="1">
    <citation type="submission" date="2023-09" db="EMBL/GenBank/DDBJ databases">
        <title>Genomes of two closely related lineages of the louse Polyplax serrata with different host specificities.</title>
        <authorList>
            <person name="Martinu J."/>
            <person name="Tarabai H."/>
            <person name="Stefka J."/>
            <person name="Hypsa V."/>
        </authorList>
    </citation>
    <scope>NUCLEOTIDE SEQUENCE [LARGE SCALE GENOMIC DNA]</scope>
    <source>
        <strain evidence="4">98ZLc_SE</strain>
    </source>
</reference>
<sequence>MLWFDGPIRNAVDKVKSSGLTLVVFIRGKDELSKEYENFLNENSGLGDEDCVPIKIDHASVAFQQFKEIYFSVPIPSLFFIKNGGIPKAVVSSKKISDIRVAFTDIFGRKNCATKNKSSTGLQKEPENRDNEAVRNRQCDKGSASKSSYAKNIARIQFRLPNNDMPSWEFPVLSTLADVRAYLTEKVNLTTNFKLMRAYSRTGFTPEDDNKTLIDLSLTPTSTLIVIPVQDKTVQTRLKTAIAQQNIVSLVFQTFMHPFLILFNYFKKHILKIDDTNIVRPTRLQSETAIEKK</sequence>
<evidence type="ECO:0000313" key="5">
    <source>
        <dbReference type="Proteomes" id="UP001359485"/>
    </source>
</evidence>
<dbReference type="PANTHER" id="PTHR46424">
    <property type="entry name" value="UBX DOMAIN-CONTAINING PROTEIN 4"/>
    <property type="match status" value="1"/>
</dbReference>